<dbReference type="AlphaFoldDB" id="A0A165GGP2"/>
<dbReference type="InParanoid" id="A0A165GGP2"/>
<dbReference type="RefSeq" id="XP_040768059.1">
    <property type="nucleotide sequence ID" value="XM_040902384.1"/>
</dbReference>
<sequence length="129" mass="14555">MRLARAAPVTDTLIMLHCTCRARYTKQSHITLALCNCNAVAASLCLKESGERQCDLGEWSHMQMQRADGVLNATGSLRIVRSADGKRHRGFRRASESQQPSCAWRSLAFTPMEQCVERKHSFNKENMEV</sequence>
<organism evidence="1 2">
    <name type="scientific">Laetiporus sulphureus 93-53</name>
    <dbReference type="NCBI Taxonomy" id="1314785"/>
    <lineage>
        <taxon>Eukaryota</taxon>
        <taxon>Fungi</taxon>
        <taxon>Dikarya</taxon>
        <taxon>Basidiomycota</taxon>
        <taxon>Agaricomycotina</taxon>
        <taxon>Agaricomycetes</taxon>
        <taxon>Polyporales</taxon>
        <taxon>Laetiporus</taxon>
    </lineage>
</organism>
<keyword evidence="2" id="KW-1185">Reference proteome</keyword>
<name>A0A165GGP2_9APHY</name>
<protein>
    <submittedName>
        <fullName evidence="1">Uncharacterized protein</fullName>
    </submittedName>
</protein>
<dbReference type="EMBL" id="KV427609">
    <property type="protein sequence ID" value="KZT10319.1"/>
    <property type="molecule type" value="Genomic_DNA"/>
</dbReference>
<dbReference type="GeneID" id="63819415"/>
<evidence type="ECO:0000313" key="1">
    <source>
        <dbReference type="EMBL" id="KZT10319.1"/>
    </source>
</evidence>
<accession>A0A165GGP2</accession>
<gene>
    <name evidence="1" type="ORF">LAESUDRAFT_420286</name>
</gene>
<proteinExistence type="predicted"/>
<reference evidence="1 2" key="1">
    <citation type="journal article" date="2016" name="Mol. Biol. Evol.">
        <title>Comparative Genomics of Early-Diverging Mushroom-Forming Fungi Provides Insights into the Origins of Lignocellulose Decay Capabilities.</title>
        <authorList>
            <person name="Nagy L.G."/>
            <person name="Riley R."/>
            <person name="Tritt A."/>
            <person name="Adam C."/>
            <person name="Daum C."/>
            <person name="Floudas D."/>
            <person name="Sun H."/>
            <person name="Yadav J.S."/>
            <person name="Pangilinan J."/>
            <person name="Larsson K.H."/>
            <person name="Matsuura K."/>
            <person name="Barry K."/>
            <person name="Labutti K."/>
            <person name="Kuo R."/>
            <person name="Ohm R.A."/>
            <person name="Bhattacharya S.S."/>
            <person name="Shirouzu T."/>
            <person name="Yoshinaga Y."/>
            <person name="Martin F.M."/>
            <person name="Grigoriev I.V."/>
            <person name="Hibbett D.S."/>
        </authorList>
    </citation>
    <scope>NUCLEOTIDE SEQUENCE [LARGE SCALE GENOMIC DNA]</scope>
    <source>
        <strain evidence="1 2">93-53</strain>
    </source>
</reference>
<dbReference type="Proteomes" id="UP000076871">
    <property type="component" value="Unassembled WGS sequence"/>
</dbReference>
<evidence type="ECO:0000313" key="2">
    <source>
        <dbReference type="Proteomes" id="UP000076871"/>
    </source>
</evidence>